<name>A0ABU1BVE3_9BURK</name>
<protein>
    <submittedName>
        <fullName evidence="2">ThiF family adenylyltransferase</fullName>
    </submittedName>
</protein>
<dbReference type="InterPro" id="IPR000594">
    <property type="entry name" value="ThiF_NAD_FAD-bd"/>
</dbReference>
<keyword evidence="2" id="KW-0808">Transferase</keyword>
<evidence type="ECO:0000313" key="3">
    <source>
        <dbReference type="Proteomes" id="UP001225596"/>
    </source>
</evidence>
<keyword evidence="2" id="KW-0548">Nucleotidyltransferase</keyword>
<dbReference type="InterPro" id="IPR035985">
    <property type="entry name" value="Ubiquitin-activating_enz"/>
</dbReference>
<sequence length="581" mass="65479">MDPKWKNIVDSLGKSGFVNVPSPIHSALSANRYDANPADGWFYGKLKAKKGSVFVYLSVPDLSFQRPPSVWMPQRPPWLKGWRPHLLNCGIPLVGEWVCYSDHERYQLLPHEPSRALLRVIEDAEITLDRIADPVTVIEDSKREMALLWNESSYLIYIDVEPSDKLEICRVGVIDHGGSVYYLISQDPHRLATKLGLPAVVPIKHHAIIFPEQTKQLYLTSAGPPRTLKDIREWLMTTNPDLHDEWRRVLLSQDMFRKPLALHFFRTAGQVIGFYIPKEVGLSSVSGQRLVKRFIDQSLFKSPPTITRLSAIRLDDMYLIRRNLAPEMPDLRGLKILLIGCGTIGGYLSWSLVQLGAGINTKSTNGLLTLCDPQKLTSQNIGRHFLGMNYLGQFKATALRNEIMNRRHGVSIDAVPNNFSHIEARIRDFDVIINASGYESFGRYITGLLRKENWFSKSRALLHSWVEGRGGVTRSLLEDSTKSACFDCMWEYPINQEPRLRHPAYSDHSHNAHATDGYATMTPFVVSASMAASSLAVDALLAWRAGNPSPRFRSRSVEGEGIKASLAMDLKRHIHCPSCST</sequence>
<evidence type="ECO:0000313" key="2">
    <source>
        <dbReference type="EMBL" id="MDQ9172054.1"/>
    </source>
</evidence>
<dbReference type="Pfam" id="PF00899">
    <property type="entry name" value="ThiF"/>
    <property type="match status" value="1"/>
</dbReference>
<keyword evidence="3" id="KW-1185">Reference proteome</keyword>
<dbReference type="Gene3D" id="3.40.50.720">
    <property type="entry name" value="NAD(P)-binding Rossmann-like Domain"/>
    <property type="match status" value="1"/>
</dbReference>
<dbReference type="EMBL" id="JAUYVH010000015">
    <property type="protein sequence ID" value="MDQ9172054.1"/>
    <property type="molecule type" value="Genomic_DNA"/>
</dbReference>
<accession>A0ABU1BVE3</accession>
<reference evidence="2 3" key="1">
    <citation type="submission" date="2023-08" db="EMBL/GenBank/DDBJ databases">
        <title>Oxalobacteraceae gen .nov., isolated from river sludge outside the plant.</title>
        <authorList>
            <person name="Zhao S.Y."/>
        </authorList>
    </citation>
    <scope>NUCLEOTIDE SEQUENCE [LARGE SCALE GENOMIC DNA]</scope>
    <source>
        <strain evidence="2 3">R-40</strain>
    </source>
</reference>
<gene>
    <name evidence="2" type="ORF">Q8A64_16700</name>
</gene>
<dbReference type="RefSeq" id="WP_338438054.1">
    <property type="nucleotide sequence ID" value="NZ_JAUYVH010000015.1"/>
</dbReference>
<feature type="domain" description="THIF-type NAD/FAD binding fold" evidence="1">
    <location>
        <begin position="328"/>
        <end position="535"/>
    </location>
</feature>
<evidence type="ECO:0000259" key="1">
    <source>
        <dbReference type="Pfam" id="PF00899"/>
    </source>
</evidence>
<comment type="caution">
    <text evidence="2">The sequence shown here is derived from an EMBL/GenBank/DDBJ whole genome shotgun (WGS) entry which is preliminary data.</text>
</comment>
<organism evidence="2 3">
    <name type="scientific">Keguizhuia sedimenti</name>
    <dbReference type="NCBI Taxonomy" id="3064264"/>
    <lineage>
        <taxon>Bacteria</taxon>
        <taxon>Pseudomonadati</taxon>
        <taxon>Pseudomonadota</taxon>
        <taxon>Betaproteobacteria</taxon>
        <taxon>Burkholderiales</taxon>
        <taxon>Oxalobacteraceae</taxon>
        <taxon>Keguizhuia</taxon>
    </lineage>
</organism>
<dbReference type="SUPFAM" id="SSF69572">
    <property type="entry name" value="Activating enzymes of the ubiquitin-like proteins"/>
    <property type="match status" value="1"/>
</dbReference>
<proteinExistence type="predicted"/>
<dbReference type="GO" id="GO:0016779">
    <property type="term" value="F:nucleotidyltransferase activity"/>
    <property type="evidence" value="ECO:0007669"/>
    <property type="project" value="UniProtKB-KW"/>
</dbReference>
<dbReference type="Proteomes" id="UP001225596">
    <property type="component" value="Unassembled WGS sequence"/>
</dbReference>